<dbReference type="STRING" id="1121279.SAMN02745887_00977"/>
<feature type="signal peptide" evidence="1">
    <location>
        <begin position="1"/>
        <end position="22"/>
    </location>
</feature>
<dbReference type="SUPFAM" id="SSF81901">
    <property type="entry name" value="HCP-like"/>
    <property type="match status" value="1"/>
</dbReference>
<dbReference type="AlphaFoldDB" id="A0A1K2HAS4"/>
<accession>A0A1K2HAS4</accession>
<dbReference type="EMBL" id="FPKR01000003">
    <property type="protein sequence ID" value="SFZ73773.1"/>
    <property type="molecule type" value="Genomic_DNA"/>
</dbReference>
<protein>
    <submittedName>
        <fullName evidence="2">TPR repeat</fullName>
    </submittedName>
</protein>
<dbReference type="InterPro" id="IPR050767">
    <property type="entry name" value="Sel1_AlgK"/>
</dbReference>
<dbReference type="SMART" id="SM00671">
    <property type="entry name" value="SEL1"/>
    <property type="match status" value="4"/>
</dbReference>
<evidence type="ECO:0000313" key="3">
    <source>
        <dbReference type="Proteomes" id="UP000186513"/>
    </source>
</evidence>
<keyword evidence="1" id="KW-0732">Signal</keyword>
<name>A0A1K2HAS4_9NEIS</name>
<evidence type="ECO:0000256" key="1">
    <source>
        <dbReference type="SAM" id="SignalP"/>
    </source>
</evidence>
<gene>
    <name evidence="2" type="ORF">SAMN02745887_00977</name>
</gene>
<dbReference type="PANTHER" id="PTHR11102:SF160">
    <property type="entry name" value="ERAD-ASSOCIATED E3 UBIQUITIN-PROTEIN LIGASE COMPONENT HRD3"/>
    <property type="match status" value="1"/>
</dbReference>
<dbReference type="Proteomes" id="UP000186513">
    <property type="component" value="Unassembled WGS sequence"/>
</dbReference>
<feature type="chain" id="PRO_5012340242" evidence="1">
    <location>
        <begin position="23"/>
        <end position="212"/>
    </location>
</feature>
<dbReference type="RefSeq" id="WP_072427506.1">
    <property type="nucleotide sequence ID" value="NZ_FPKR01000003.1"/>
</dbReference>
<keyword evidence="3" id="KW-1185">Reference proteome</keyword>
<dbReference type="OrthoDB" id="8912283at2"/>
<dbReference type="Gene3D" id="1.25.40.10">
    <property type="entry name" value="Tetratricopeptide repeat domain"/>
    <property type="match status" value="1"/>
</dbReference>
<proteinExistence type="predicted"/>
<dbReference type="InterPro" id="IPR006597">
    <property type="entry name" value="Sel1-like"/>
</dbReference>
<dbReference type="Pfam" id="PF08238">
    <property type="entry name" value="Sel1"/>
    <property type="match status" value="5"/>
</dbReference>
<organism evidence="2 3">
    <name type="scientific">Chitinimonas taiwanensis DSM 18899</name>
    <dbReference type="NCBI Taxonomy" id="1121279"/>
    <lineage>
        <taxon>Bacteria</taxon>
        <taxon>Pseudomonadati</taxon>
        <taxon>Pseudomonadota</taxon>
        <taxon>Betaproteobacteria</taxon>
        <taxon>Neisseriales</taxon>
        <taxon>Chitinibacteraceae</taxon>
        <taxon>Chitinimonas</taxon>
    </lineage>
</organism>
<evidence type="ECO:0000313" key="2">
    <source>
        <dbReference type="EMBL" id="SFZ73773.1"/>
    </source>
</evidence>
<reference evidence="2 3" key="1">
    <citation type="submission" date="2016-11" db="EMBL/GenBank/DDBJ databases">
        <authorList>
            <person name="Jaros S."/>
            <person name="Januszkiewicz K."/>
            <person name="Wedrychowicz H."/>
        </authorList>
    </citation>
    <scope>NUCLEOTIDE SEQUENCE [LARGE SCALE GENOMIC DNA]</scope>
    <source>
        <strain evidence="2 3">DSM 18899</strain>
    </source>
</reference>
<sequence>MPHPTLLPCLLAGLLLLPSVQADEAAHARAFASYAAGQHAQALAQFRQLAEGGDALAQYNYAMMLKRGEAGSDTSAWLPWLEKAARGGVMNAAYALGLVHEHGEGVPRSQPLASQWFQRAAEQGHTQAQLSLGTQYFLGRGVAKDFRQAVIWYEQAAEGGDMAAQYLVAAMYEHGDGTAPDRAKALLWYTAAARQGDPVAKLKAEALARQAD</sequence>
<dbReference type="PANTHER" id="PTHR11102">
    <property type="entry name" value="SEL-1-LIKE PROTEIN"/>
    <property type="match status" value="1"/>
</dbReference>
<dbReference type="InterPro" id="IPR011990">
    <property type="entry name" value="TPR-like_helical_dom_sf"/>
</dbReference>